<name>A0ABX2F859_9PSEU</name>
<comment type="caution">
    <text evidence="2">The sequence shown here is derived from an EMBL/GenBank/DDBJ whole genome shotgun (WGS) entry which is preliminary data.</text>
</comment>
<evidence type="ECO:0000256" key="1">
    <source>
        <dbReference type="SAM" id="SignalP"/>
    </source>
</evidence>
<reference evidence="2 3" key="1">
    <citation type="submission" date="2020-01" db="EMBL/GenBank/DDBJ databases">
        <title>Kibdelosporangium persica a novel Actinomycetes from a hot desert in Iran.</title>
        <authorList>
            <person name="Safaei N."/>
            <person name="Zaburannyi N."/>
            <person name="Mueller R."/>
            <person name="Wink J."/>
        </authorList>
    </citation>
    <scope>NUCLEOTIDE SEQUENCE [LARGE SCALE GENOMIC DNA]</scope>
    <source>
        <strain evidence="2 3">4NS15</strain>
    </source>
</reference>
<gene>
    <name evidence="2" type="ORF">GC106_47790</name>
</gene>
<feature type="signal peptide" evidence="1">
    <location>
        <begin position="1"/>
        <end position="30"/>
    </location>
</feature>
<organism evidence="2 3">
    <name type="scientific">Kibdelosporangium persicum</name>
    <dbReference type="NCBI Taxonomy" id="2698649"/>
    <lineage>
        <taxon>Bacteria</taxon>
        <taxon>Bacillati</taxon>
        <taxon>Actinomycetota</taxon>
        <taxon>Actinomycetes</taxon>
        <taxon>Pseudonocardiales</taxon>
        <taxon>Pseudonocardiaceae</taxon>
        <taxon>Kibdelosporangium</taxon>
    </lineage>
</organism>
<evidence type="ECO:0000313" key="2">
    <source>
        <dbReference type="EMBL" id="NRN67539.1"/>
    </source>
</evidence>
<dbReference type="EMBL" id="JAAATY010000015">
    <property type="protein sequence ID" value="NRN67539.1"/>
    <property type="molecule type" value="Genomic_DNA"/>
</dbReference>
<proteinExistence type="predicted"/>
<evidence type="ECO:0000313" key="3">
    <source>
        <dbReference type="Proteomes" id="UP000763557"/>
    </source>
</evidence>
<keyword evidence="1" id="KW-0732">Signal</keyword>
<feature type="chain" id="PRO_5046246781" evidence="1">
    <location>
        <begin position="31"/>
        <end position="145"/>
    </location>
</feature>
<dbReference type="RefSeq" id="WP_173135583.1">
    <property type="nucleotide sequence ID" value="NZ_CBCSGW010000049.1"/>
</dbReference>
<protein>
    <submittedName>
        <fullName evidence="2">Uncharacterized protein</fullName>
    </submittedName>
</protein>
<sequence length="145" mass="15330">MSSRSIRRKAAAVLGATVVGVAALASPASAGNTPIYANEAGASANGTVTWTSARSFADMDIRLTDMSCDQASVYFEIYVRYANGTEVEVGERHYEGGCGNTGYFNDISWTGGGTARLTDMRLKACTDHTGPNSCAWGPRVDNPYT</sequence>
<dbReference type="Proteomes" id="UP000763557">
    <property type="component" value="Unassembled WGS sequence"/>
</dbReference>
<accession>A0ABX2F859</accession>
<keyword evidence="3" id="KW-1185">Reference proteome</keyword>